<reference evidence="2" key="1">
    <citation type="submission" date="2021-02" db="EMBL/GenBank/DDBJ databases">
        <authorList>
            <person name="Nowell W R."/>
        </authorList>
    </citation>
    <scope>NUCLEOTIDE SEQUENCE</scope>
</reference>
<dbReference type="Proteomes" id="UP000663823">
    <property type="component" value="Unassembled WGS sequence"/>
</dbReference>
<comment type="caution">
    <text evidence="2">The sequence shown here is derived from an EMBL/GenBank/DDBJ whole genome shotgun (WGS) entry which is preliminary data.</text>
</comment>
<gene>
    <name evidence="3" type="ORF">OTI717_LOCUS21099</name>
    <name evidence="2" type="ORF">RFH988_LOCUS29273</name>
</gene>
<dbReference type="AlphaFoldDB" id="A0A815CTM1"/>
<evidence type="ECO:0000313" key="3">
    <source>
        <dbReference type="EMBL" id="CAF3849830.1"/>
    </source>
</evidence>
<accession>A0A815CTM1</accession>
<dbReference type="OrthoDB" id="10020297at2759"/>
<proteinExistence type="predicted"/>
<dbReference type="EMBL" id="CAJNOO010002722">
    <property type="protein sequence ID" value="CAF1292125.1"/>
    <property type="molecule type" value="Genomic_DNA"/>
</dbReference>
<keyword evidence="1" id="KW-0732">Signal</keyword>
<evidence type="ECO:0000313" key="4">
    <source>
        <dbReference type="Proteomes" id="UP000663882"/>
    </source>
</evidence>
<dbReference type="Proteomes" id="UP000663882">
    <property type="component" value="Unassembled WGS sequence"/>
</dbReference>
<protein>
    <submittedName>
        <fullName evidence="2">Uncharacterized protein</fullName>
    </submittedName>
</protein>
<feature type="signal peptide" evidence="1">
    <location>
        <begin position="1"/>
        <end position="19"/>
    </location>
</feature>
<name>A0A815CTM1_9BILA</name>
<dbReference type="EMBL" id="CAJOAX010003360">
    <property type="protein sequence ID" value="CAF3849830.1"/>
    <property type="molecule type" value="Genomic_DNA"/>
</dbReference>
<sequence>MQSSWLCFFIVTFLTVTHGQFEGKDVRSIAGGTSFGMCAGYCQQSINVTSDPLQVVASKRPNFDQESYPPVQRPFPIPASQWEQLVSSLNLKTFLALDNTIGCPDCADGGAEWIQVDWLDGTKHVTFDYGRTVDGIEDLIKKLRQMREEAVASSTLSMTLPLTKAEIERIVSSAFDDAFKLLGKIDVHM</sequence>
<evidence type="ECO:0000313" key="2">
    <source>
        <dbReference type="EMBL" id="CAF1292125.1"/>
    </source>
</evidence>
<organism evidence="2 4">
    <name type="scientific">Rotaria sordida</name>
    <dbReference type="NCBI Taxonomy" id="392033"/>
    <lineage>
        <taxon>Eukaryota</taxon>
        <taxon>Metazoa</taxon>
        <taxon>Spiralia</taxon>
        <taxon>Gnathifera</taxon>
        <taxon>Rotifera</taxon>
        <taxon>Eurotatoria</taxon>
        <taxon>Bdelloidea</taxon>
        <taxon>Philodinida</taxon>
        <taxon>Philodinidae</taxon>
        <taxon>Rotaria</taxon>
    </lineage>
</organism>
<evidence type="ECO:0000256" key="1">
    <source>
        <dbReference type="SAM" id="SignalP"/>
    </source>
</evidence>
<feature type="chain" id="PRO_5036411411" evidence="1">
    <location>
        <begin position="20"/>
        <end position="189"/>
    </location>
</feature>